<comment type="caution">
    <text evidence="11">The sequence shown here is derived from an EMBL/GenBank/DDBJ whole genome shotgun (WGS) entry which is preliminary data.</text>
</comment>
<dbReference type="Pfam" id="PF18267">
    <property type="entry name" value="Rubredoxin_C"/>
    <property type="match status" value="1"/>
</dbReference>
<dbReference type="InterPro" id="IPR036188">
    <property type="entry name" value="FAD/NAD-bd_sf"/>
</dbReference>
<dbReference type="RefSeq" id="WP_379276577.1">
    <property type="nucleotide sequence ID" value="NZ_JBHUGT010000021.1"/>
</dbReference>
<dbReference type="InterPro" id="IPR007419">
    <property type="entry name" value="BFD-like_2Fe2S-bd_dom"/>
</dbReference>
<dbReference type="InterPro" id="IPR041854">
    <property type="entry name" value="BFD-like_2Fe2S-bd_dom_sf"/>
</dbReference>
<dbReference type="CDD" id="cd19943">
    <property type="entry name" value="NirB_Fer2_BFD-like_1"/>
    <property type="match status" value="1"/>
</dbReference>
<feature type="domain" description="NADH-rubredoxin oxidoreductase C-terminal" evidence="10">
    <location>
        <begin position="316"/>
        <end position="382"/>
    </location>
</feature>
<evidence type="ECO:0000256" key="5">
    <source>
        <dbReference type="ARBA" id="ARBA00023004"/>
    </source>
</evidence>
<protein>
    <submittedName>
        <fullName evidence="11">FAD-dependent oxidoreductase</fullName>
    </submittedName>
</protein>
<feature type="region of interest" description="Disordered" evidence="7">
    <location>
        <begin position="687"/>
        <end position="713"/>
    </location>
</feature>
<sequence length="713" mass="76200">MSKLKLLVIGNGMAGVKCVEELLRLAPDLYEITIIGSEPHPNYNRVMLSKVLQGNCSIEDIVINDWSWYEKNGIRLLTGVTATRIDTAGKRVETSDGTAWPYDRLILATGSAAFIPPIPGAEKKGVSVFRSVEDCERLMEAAGKHRRAAVIGGGLLGLEAARGLLHLGMETTVVHNAPYIMNRQLDRIPAEMLQSELERQGMRFLLGKRTERITGFTRADGLRFTDGTSLDAGLVVLAVGIKPRIELAEGTRLAVNHAFIVNDYLQTNVPDIYAVGECAEHRGIAYGLVAPLYEQGKVLARVLSGMKTEPYRGSVPSAQLKISGIDVFSAGNIQQGDGETAYQSYDALRGTYKKVVMSGGKITGAILYGDISESSEWVAHVKRGTDAEALLLRKAENGAVAEAAERLSDSDIVCSCNGVCKSVIVDAVCNEGLKTADEVKERTKASGSCGGCRPVVESVIRLAVREGGSSSREKAMPVCRCSSLTPSEFKAAVLDISGTMPPLGCPVCRSAAGYYLSLQSSADGPGGPLAGEESLGEPQLAVRASLAAEAEQAARETADRLRAAVGRLSWPARTTAAVSASPRLQAGVPVSSVGIAGTPAGWEVYAGGFDELPVRQAELIGFALSAEQALEFAFACLEWYRDTAYWGEPVWKWLERTGLTAVRERLLDAGIRGELSLRLEGRLRKWENADSSGDGSGPEDGAALSERSVVHEA</sequence>
<comment type="cofactor">
    <cofactor evidence="1">
        <name>FAD</name>
        <dbReference type="ChEBI" id="CHEBI:57692"/>
    </cofactor>
</comment>
<dbReference type="InterPro" id="IPR045854">
    <property type="entry name" value="NO2/SO3_Rdtase_4Fe4S_sf"/>
</dbReference>
<keyword evidence="2" id="KW-0285">Flavoprotein</keyword>
<dbReference type="InterPro" id="IPR041575">
    <property type="entry name" value="Rubredoxin_C"/>
</dbReference>
<keyword evidence="5" id="KW-0408">Iron</keyword>
<evidence type="ECO:0000256" key="1">
    <source>
        <dbReference type="ARBA" id="ARBA00001974"/>
    </source>
</evidence>
<keyword evidence="4" id="KW-0274">FAD</keyword>
<evidence type="ECO:0000256" key="3">
    <source>
        <dbReference type="ARBA" id="ARBA00022723"/>
    </source>
</evidence>
<evidence type="ECO:0000256" key="7">
    <source>
        <dbReference type="SAM" id="MobiDB-lite"/>
    </source>
</evidence>
<keyword evidence="3" id="KW-0479">Metal-binding</keyword>
<keyword evidence="6" id="KW-0411">Iron-sulfur</keyword>
<evidence type="ECO:0000313" key="11">
    <source>
        <dbReference type="EMBL" id="MFD2662379.1"/>
    </source>
</evidence>
<dbReference type="PRINTS" id="PR00368">
    <property type="entry name" value="FADPNR"/>
</dbReference>
<evidence type="ECO:0000313" key="12">
    <source>
        <dbReference type="Proteomes" id="UP001597493"/>
    </source>
</evidence>
<dbReference type="InterPro" id="IPR016156">
    <property type="entry name" value="FAD/NAD-linked_Rdtase_dimer_sf"/>
</dbReference>
<evidence type="ECO:0000256" key="6">
    <source>
        <dbReference type="ARBA" id="ARBA00023014"/>
    </source>
</evidence>
<dbReference type="Pfam" id="PF04324">
    <property type="entry name" value="Fer2_BFD"/>
    <property type="match status" value="1"/>
</dbReference>
<dbReference type="EMBL" id="JBHUMY010000027">
    <property type="protein sequence ID" value="MFD2662379.1"/>
    <property type="molecule type" value="Genomic_DNA"/>
</dbReference>
<dbReference type="Gene3D" id="3.30.413.10">
    <property type="entry name" value="Sulfite Reductase Hemoprotein, domain 1"/>
    <property type="match status" value="1"/>
</dbReference>
<dbReference type="PANTHER" id="PTHR43429:SF3">
    <property type="entry name" value="NITRITE REDUCTASE [NAD(P)H]"/>
    <property type="match status" value="1"/>
</dbReference>
<dbReference type="Proteomes" id="UP001597493">
    <property type="component" value="Unassembled WGS sequence"/>
</dbReference>
<keyword evidence="12" id="KW-1185">Reference proteome</keyword>
<evidence type="ECO:0000256" key="4">
    <source>
        <dbReference type="ARBA" id="ARBA00022827"/>
    </source>
</evidence>
<accession>A0ABW5R0U1</accession>
<dbReference type="PRINTS" id="PR00411">
    <property type="entry name" value="PNDRDTASEI"/>
</dbReference>
<dbReference type="Gene3D" id="3.50.50.60">
    <property type="entry name" value="FAD/NAD(P)-binding domain"/>
    <property type="match status" value="2"/>
</dbReference>
<dbReference type="SUPFAM" id="SSF56014">
    <property type="entry name" value="Nitrite and sulphite reductase 4Fe-4S domain-like"/>
    <property type="match status" value="1"/>
</dbReference>
<name>A0ABW5R0U1_9BACL</name>
<feature type="domain" description="BFD-like [2Fe-2S]-binding" evidence="8">
    <location>
        <begin position="412"/>
        <end position="460"/>
    </location>
</feature>
<proteinExistence type="predicted"/>
<dbReference type="PANTHER" id="PTHR43429">
    <property type="entry name" value="PYRIDINE NUCLEOTIDE-DISULFIDE OXIDOREDUCTASE DOMAIN-CONTAINING"/>
    <property type="match status" value="1"/>
</dbReference>
<dbReference type="Gene3D" id="3.30.390.30">
    <property type="match status" value="1"/>
</dbReference>
<feature type="compositionally biased region" description="Low complexity" evidence="7">
    <location>
        <begin position="689"/>
        <end position="703"/>
    </location>
</feature>
<dbReference type="SUPFAM" id="SSF51905">
    <property type="entry name" value="FAD/NAD(P)-binding domain"/>
    <property type="match status" value="2"/>
</dbReference>
<reference evidence="12" key="1">
    <citation type="journal article" date="2019" name="Int. J. Syst. Evol. Microbiol.">
        <title>The Global Catalogue of Microorganisms (GCM) 10K type strain sequencing project: providing services to taxonomists for standard genome sequencing and annotation.</title>
        <authorList>
            <consortium name="The Broad Institute Genomics Platform"/>
            <consortium name="The Broad Institute Genome Sequencing Center for Infectious Disease"/>
            <person name="Wu L."/>
            <person name="Ma J."/>
        </authorList>
    </citation>
    <scope>NUCLEOTIDE SEQUENCE [LARGE SCALE GENOMIC DNA]</scope>
    <source>
        <strain evidence="12">TISTR 1827</strain>
    </source>
</reference>
<organism evidence="11 12">
    <name type="scientific">Paenibacillus thailandensis</name>
    <dbReference type="NCBI Taxonomy" id="393250"/>
    <lineage>
        <taxon>Bacteria</taxon>
        <taxon>Bacillati</taxon>
        <taxon>Bacillota</taxon>
        <taxon>Bacilli</taxon>
        <taxon>Bacillales</taxon>
        <taxon>Paenibacillaceae</taxon>
        <taxon>Paenibacillus</taxon>
    </lineage>
</organism>
<dbReference type="InterPro" id="IPR023753">
    <property type="entry name" value="FAD/NAD-binding_dom"/>
</dbReference>
<evidence type="ECO:0000259" key="8">
    <source>
        <dbReference type="Pfam" id="PF04324"/>
    </source>
</evidence>
<evidence type="ECO:0000256" key="2">
    <source>
        <dbReference type="ARBA" id="ARBA00022630"/>
    </source>
</evidence>
<dbReference type="Pfam" id="PF07992">
    <property type="entry name" value="Pyr_redox_2"/>
    <property type="match status" value="1"/>
</dbReference>
<evidence type="ECO:0000259" key="9">
    <source>
        <dbReference type="Pfam" id="PF07992"/>
    </source>
</evidence>
<dbReference type="InterPro" id="IPR050260">
    <property type="entry name" value="FAD-bd_OxRdtase"/>
</dbReference>
<gene>
    <name evidence="11" type="ORF">ACFSW5_19160</name>
</gene>
<dbReference type="Gene3D" id="1.10.10.1100">
    <property type="entry name" value="BFD-like [2Fe-2S]-binding domain"/>
    <property type="match status" value="1"/>
</dbReference>
<evidence type="ECO:0000259" key="10">
    <source>
        <dbReference type="Pfam" id="PF18267"/>
    </source>
</evidence>
<feature type="domain" description="FAD/NAD(P)-binding" evidence="9">
    <location>
        <begin position="5"/>
        <end position="281"/>
    </location>
</feature>